<accession>A0A974DV80</accession>
<reference evidence="3" key="1">
    <citation type="journal article" date="2016" name="Nature">
        <title>Genome evolution in the allotetraploid frog Xenopus laevis.</title>
        <authorList>
            <person name="Session A.M."/>
            <person name="Uno Y."/>
            <person name="Kwon T."/>
            <person name="Chapman J.A."/>
            <person name="Toyoda A."/>
            <person name="Takahashi S."/>
            <person name="Fukui A."/>
            <person name="Hikosaka A."/>
            <person name="Suzuki A."/>
            <person name="Kondo M."/>
            <person name="van Heeringen S.J."/>
            <person name="Quigley I."/>
            <person name="Heinz S."/>
            <person name="Ogino H."/>
            <person name="Ochi H."/>
            <person name="Hellsten U."/>
            <person name="Lyons J.B."/>
            <person name="Simakov O."/>
            <person name="Putnam N."/>
            <person name="Stites J."/>
            <person name="Kuroki Y."/>
            <person name="Tanaka T."/>
            <person name="Michiue T."/>
            <person name="Watanabe M."/>
            <person name="Bogdanovic O."/>
            <person name="Lister R."/>
            <person name="Georgiou G."/>
            <person name="Paranjpe S.S."/>
            <person name="van Kruijsbergen I."/>
            <person name="Shu S."/>
            <person name="Carlson J."/>
            <person name="Kinoshita T."/>
            <person name="Ohta Y."/>
            <person name="Mawaribuchi S."/>
            <person name="Jenkins J."/>
            <person name="Grimwood J."/>
            <person name="Schmutz J."/>
            <person name="Mitros T."/>
            <person name="Mozaffari S.V."/>
            <person name="Suzuki Y."/>
            <person name="Haramoto Y."/>
            <person name="Yamamoto T.S."/>
            <person name="Takagi C."/>
            <person name="Heald R."/>
            <person name="Miller K."/>
            <person name="Haudenschild C."/>
            <person name="Kitzman J."/>
            <person name="Nakayama T."/>
            <person name="Izutsu Y."/>
            <person name="Robert J."/>
            <person name="Fortriede J."/>
            <person name="Burns K."/>
            <person name="Lotay V."/>
            <person name="Karimi K."/>
            <person name="Yasuoka Y."/>
            <person name="Dichmann D.S."/>
            <person name="Flajnik M.F."/>
            <person name="Houston D.W."/>
            <person name="Shendure J."/>
            <person name="DuPasquier L."/>
            <person name="Vize P.D."/>
            <person name="Zorn A.M."/>
            <person name="Ito M."/>
            <person name="Marcotte E.M."/>
            <person name="Wallingford J.B."/>
            <person name="Ito Y."/>
            <person name="Asashima M."/>
            <person name="Ueno N."/>
            <person name="Matsuda Y."/>
            <person name="Veenstra G.J."/>
            <person name="Fujiyama A."/>
            <person name="Harland R.M."/>
            <person name="Taira M."/>
            <person name="Rokhsar D.S."/>
        </authorList>
    </citation>
    <scope>NUCLEOTIDE SEQUENCE [LARGE SCALE GENOMIC DNA]</scope>
    <source>
        <strain evidence="3">J</strain>
    </source>
</reference>
<organism evidence="2 3">
    <name type="scientific">Xenopus laevis</name>
    <name type="common">African clawed frog</name>
    <dbReference type="NCBI Taxonomy" id="8355"/>
    <lineage>
        <taxon>Eukaryota</taxon>
        <taxon>Metazoa</taxon>
        <taxon>Chordata</taxon>
        <taxon>Craniata</taxon>
        <taxon>Vertebrata</taxon>
        <taxon>Euteleostomi</taxon>
        <taxon>Amphibia</taxon>
        <taxon>Batrachia</taxon>
        <taxon>Anura</taxon>
        <taxon>Pipoidea</taxon>
        <taxon>Pipidae</taxon>
        <taxon>Xenopodinae</taxon>
        <taxon>Xenopus</taxon>
        <taxon>Xenopus</taxon>
    </lineage>
</organism>
<keyword evidence="1" id="KW-0732">Signal</keyword>
<evidence type="ECO:0000313" key="3">
    <source>
        <dbReference type="Proteomes" id="UP000694892"/>
    </source>
</evidence>
<dbReference type="AlphaFoldDB" id="A0A974DV80"/>
<feature type="chain" id="PRO_5036856506" evidence="1">
    <location>
        <begin position="25"/>
        <end position="68"/>
    </location>
</feature>
<feature type="signal peptide" evidence="1">
    <location>
        <begin position="1"/>
        <end position="24"/>
    </location>
</feature>
<gene>
    <name evidence="2" type="ORF">XELAEV_18010089mg</name>
</gene>
<dbReference type="Proteomes" id="UP000694892">
    <property type="component" value="Chromosome 1S"/>
</dbReference>
<evidence type="ECO:0000256" key="1">
    <source>
        <dbReference type="SAM" id="SignalP"/>
    </source>
</evidence>
<dbReference type="EMBL" id="CM004467">
    <property type="protein sequence ID" value="OCT97856.1"/>
    <property type="molecule type" value="Genomic_DNA"/>
</dbReference>
<sequence>LFLLLIDFFDLLIFFQHQNRTGTARQPFCTYGVDYTLFHHSWIFQVSVREPLKVTSLYEQIVVFGCLY</sequence>
<feature type="non-terminal residue" evidence="2">
    <location>
        <position position="1"/>
    </location>
</feature>
<evidence type="ECO:0000313" key="2">
    <source>
        <dbReference type="EMBL" id="OCT97856.1"/>
    </source>
</evidence>
<name>A0A974DV80_XENLA</name>
<protein>
    <submittedName>
        <fullName evidence="2">Uncharacterized protein</fullName>
    </submittedName>
</protein>
<proteinExistence type="predicted"/>